<dbReference type="AlphaFoldDB" id="A0AAV3ZEC7"/>
<feature type="region of interest" description="Disordered" evidence="1">
    <location>
        <begin position="28"/>
        <end position="72"/>
    </location>
</feature>
<organism evidence="2 3">
    <name type="scientific">Plakobranchus ocellatus</name>
    <dbReference type="NCBI Taxonomy" id="259542"/>
    <lineage>
        <taxon>Eukaryota</taxon>
        <taxon>Metazoa</taxon>
        <taxon>Spiralia</taxon>
        <taxon>Lophotrochozoa</taxon>
        <taxon>Mollusca</taxon>
        <taxon>Gastropoda</taxon>
        <taxon>Heterobranchia</taxon>
        <taxon>Euthyneura</taxon>
        <taxon>Panpulmonata</taxon>
        <taxon>Sacoglossa</taxon>
        <taxon>Placobranchoidea</taxon>
        <taxon>Plakobranchidae</taxon>
        <taxon>Plakobranchus</taxon>
    </lineage>
</organism>
<evidence type="ECO:0000256" key="1">
    <source>
        <dbReference type="SAM" id="MobiDB-lite"/>
    </source>
</evidence>
<evidence type="ECO:0000313" key="2">
    <source>
        <dbReference type="EMBL" id="GFN92886.1"/>
    </source>
</evidence>
<dbReference type="Proteomes" id="UP000735302">
    <property type="component" value="Unassembled WGS sequence"/>
</dbReference>
<dbReference type="EMBL" id="BLXT01002301">
    <property type="protein sequence ID" value="GFN92886.1"/>
    <property type="molecule type" value="Genomic_DNA"/>
</dbReference>
<proteinExistence type="predicted"/>
<evidence type="ECO:0000313" key="3">
    <source>
        <dbReference type="Proteomes" id="UP000735302"/>
    </source>
</evidence>
<comment type="caution">
    <text evidence="2">The sequence shown here is derived from an EMBL/GenBank/DDBJ whole genome shotgun (WGS) entry which is preliminary data.</text>
</comment>
<protein>
    <submittedName>
        <fullName evidence="2">Uncharacterized protein</fullName>
    </submittedName>
</protein>
<accession>A0AAV3ZEC7</accession>
<keyword evidence="3" id="KW-1185">Reference proteome</keyword>
<reference evidence="2 3" key="1">
    <citation type="journal article" date="2021" name="Elife">
        <title>Chloroplast acquisition without the gene transfer in kleptoplastic sea slugs, Plakobranchus ocellatus.</title>
        <authorList>
            <person name="Maeda T."/>
            <person name="Takahashi S."/>
            <person name="Yoshida T."/>
            <person name="Shimamura S."/>
            <person name="Takaki Y."/>
            <person name="Nagai Y."/>
            <person name="Toyoda A."/>
            <person name="Suzuki Y."/>
            <person name="Arimoto A."/>
            <person name="Ishii H."/>
            <person name="Satoh N."/>
            <person name="Nishiyama T."/>
            <person name="Hasebe M."/>
            <person name="Maruyama T."/>
            <person name="Minagawa J."/>
            <person name="Obokata J."/>
            <person name="Shigenobu S."/>
        </authorList>
    </citation>
    <scope>NUCLEOTIDE SEQUENCE [LARGE SCALE GENOMIC DNA]</scope>
</reference>
<gene>
    <name evidence="2" type="ORF">PoB_001939200</name>
</gene>
<sequence length="117" mass="13017">MVQGGRKGGRGKKLENVREWTAWNCKAHGGKHTAGRSKGDSLASVRDCSPKSDTYGSRQEMVVGSSSRSRQESSTYYKLNLWYVSVQGADQETLIRILDVFVNSGLNFFIVSKQTRP</sequence>
<name>A0AAV3ZEC7_9GAST</name>